<feature type="transmembrane region" description="Helical" evidence="1">
    <location>
        <begin position="354"/>
        <end position="375"/>
    </location>
</feature>
<keyword evidence="3" id="KW-1185">Reference proteome</keyword>
<protein>
    <submittedName>
        <fullName evidence="4">Tripartite tricarboxylate transporter permease</fullName>
    </submittedName>
</protein>
<feature type="transmembrane region" description="Helical" evidence="1">
    <location>
        <begin position="52"/>
        <end position="72"/>
    </location>
</feature>
<feature type="transmembrane region" description="Helical" evidence="1">
    <location>
        <begin position="110"/>
        <end position="132"/>
    </location>
</feature>
<feature type="transmembrane region" description="Helical" evidence="1">
    <location>
        <begin position="316"/>
        <end position="342"/>
    </location>
</feature>
<evidence type="ECO:0000259" key="2">
    <source>
        <dbReference type="Pfam" id="PF01970"/>
    </source>
</evidence>
<keyword evidence="1" id="KW-1133">Transmembrane helix</keyword>
<dbReference type="PANTHER" id="PTHR35342">
    <property type="entry name" value="TRICARBOXYLIC TRANSPORT PROTEIN"/>
    <property type="match status" value="1"/>
</dbReference>
<proteinExistence type="predicted"/>
<sequence length="500" mass="51400">MNALLDHLALGFGEALTWMNLGFCLAGCLIGTLVGVLPGLGPVATIAMLLPATYALPPVTALIMLAGIYYGAQYGGSTTAILLRLPGESSSVITCLDGNAMARNGRAGSALTVAALGSFFAGTVATLLLAALSSPLASVAQRFGPAELFLLMVLGLIAAVVLAQGSFVRSLAMILAGLLLGTVGGDVNSGVQRFTFGLGVLSDGLGFVPVAMGLFGVAEIIANLVRGDGGGGKVERIGSLWPTKAEAREAAPAVLRGTVVGSLLGILPGGGATLASFVAYTVEKKLAREPWRFGRGAVAGVAAPESANNAGAQTSFVPLLTLGLPANAVMAMMVGAMMMHGIAPGPGVIDSQPALVWGMVASMWVGNLMLVVINLPLIGWWVKLVSVPYRLLYPAVLVFCLVGVYSVNNSTAEVLLTALFGVVGWLLQRWRCDAAPLLLAFVLGPMLEENLRRALLLSRGNPAVFIDSPIAVALLALAVVLVIAVALPRVRRLRGVAFAE</sequence>
<feature type="transmembrane region" description="Helical" evidence="1">
    <location>
        <begin position="259"/>
        <end position="282"/>
    </location>
</feature>
<reference evidence="4" key="1">
    <citation type="journal article" date="2003" name="Res. Microbiol.">
        <title>The tripartite tricarboxylate transporter (TTT) family.</title>
        <authorList>
            <person name="Winnen B."/>
            <person name="Hvorup R.N."/>
            <person name="Saier M.H. Jr."/>
        </authorList>
    </citation>
    <scope>NUCLEOTIDE SEQUENCE</scope>
</reference>
<feature type="domain" description="DUF112" evidence="2">
    <location>
        <begin position="21"/>
        <end position="439"/>
    </location>
</feature>
<evidence type="ECO:0000313" key="3">
    <source>
        <dbReference type="Proteomes" id="UP000675920"/>
    </source>
</evidence>
<dbReference type="OrthoDB" id="9781349at2"/>
<keyword evidence="1" id="KW-0812">Transmembrane</keyword>
<dbReference type="InterPro" id="IPR002823">
    <property type="entry name" value="DUF112_TM"/>
</dbReference>
<feature type="transmembrane region" description="Helical" evidence="1">
    <location>
        <begin position="170"/>
        <end position="187"/>
    </location>
</feature>
<dbReference type="RefSeq" id="WP_028311854.1">
    <property type="nucleotide sequence ID" value="NZ_AXWS01000013.1"/>
</dbReference>
<name>A0A8B6X4R8_9BURK</name>
<dbReference type="Pfam" id="PF01970">
    <property type="entry name" value="TctA"/>
    <property type="match status" value="1"/>
</dbReference>
<feature type="transmembrane region" description="Helical" evidence="1">
    <location>
        <begin position="20"/>
        <end position="40"/>
    </location>
</feature>
<dbReference type="AlphaFoldDB" id="A0A8B6X4R8"/>
<feature type="transmembrane region" description="Helical" evidence="1">
    <location>
        <begin position="144"/>
        <end position="164"/>
    </location>
</feature>
<dbReference type="Proteomes" id="UP000675920">
    <property type="component" value="Unplaced"/>
</dbReference>
<feature type="transmembrane region" description="Helical" evidence="1">
    <location>
        <begin position="463"/>
        <end position="487"/>
    </location>
</feature>
<dbReference type="PANTHER" id="PTHR35342:SF5">
    <property type="entry name" value="TRICARBOXYLIC TRANSPORT PROTEIN"/>
    <property type="match status" value="1"/>
</dbReference>
<evidence type="ECO:0000313" key="4">
    <source>
        <dbReference type="RefSeq" id="WP_028311854.1"/>
    </source>
</evidence>
<accession>A0A8B6X4R8</accession>
<reference evidence="4" key="2">
    <citation type="submission" date="2025-08" db="UniProtKB">
        <authorList>
            <consortium name="RefSeq"/>
        </authorList>
    </citation>
    <scope>IDENTIFICATION</scope>
</reference>
<feature type="transmembrane region" description="Helical" evidence="1">
    <location>
        <begin position="194"/>
        <end position="218"/>
    </location>
</feature>
<feature type="transmembrane region" description="Helical" evidence="1">
    <location>
        <begin position="387"/>
        <end position="405"/>
    </location>
</feature>
<organism evidence="3 4">
    <name type="scientific">Derxia gummosa DSM 723</name>
    <dbReference type="NCBI Taxonomy" id="1121388"/>
    <lineage>
        <taxon>Bacteria</taxon>
        <taxon>Pseudomonadati</taxon>
        <taxon>Pseudomonadota</taxon>
        <taxon>Betaproteobacteria</taxon>
        <taxon>Burkholderiales</taxon>
        <taxon>Alcaligenaceae</taxon>
        <taxon>Derxia</taxon>
    </lineage>
</organism>
<evidence type="ECO:0000256" key="1">
    <source>
        <dbReference type="SAM" id="Phobius"/>
    </source>
</evidence>
<keyword evidence="1" id="KW-0472">Membrane</keyword>